<dbReference type="EMBL" id="CP021435">
    <property type="protein sequence ID" value="ATJ81670.1"/>
    <property type="molecule type" value="Genomic_DNA"/>
</dbReference>
<dbReference type="AlphaFoldDB" id="A0A291P478"/>
<accession>A0A291P478</accession>
<dbReference type="Proteomes" id="UP000219993">
    <property type="component" value="Chromosome"/>
</dbReference>
<reference evidence="2 3" key="1">
    <citation type="journal article" date="2017" name="Sci. Rep.">
        <title>Revealing the Saline Adaptation Strategies of the Halophilic Bacterium Halomonas beimenensis through High-throughput Omics and Transposon Mutagenesis Approaches.</title>
        <authorList>
            <person name="Chen Y.H."/>
            <person name="Lin S.S."/>
            <person name="Shyu Y.T."/>
        </authorList>
    </citation>
    <scope>NUCLEOTIDE SEQUENCE [LARGE SCALE GENOMIC DNA]</scope>
    <source>
        <strain evidence="2 3">NTU-111</strain>
    </source>
</reference>
<organism evidence="2 3">
    <name type="scientific">Halomonas beimenensis</name>
    <dbReference type="NCBI Taxonomy" id="475662"/>
    <lineage>
        <taxon>Bacteria</taxon>
        <taxon>Pseudomonadati</taxon>
        <taxon>Pseudomonadota</taxon>
        <taxon>Gammaproteobacteria</taxon>
        <taxon>Oceanospirillales</taxon>
        <taxon>Halomonadaceae</taxon>
        <taxon>Halomonas</taxon>
    </lineage>
</organism>
<keyword evidence="3" id="KW-1185">Reference proteome</keyword>
<gene>
    <name evidence="2" type="ORF">BEI_0683</name>
</gene>
<protein>
    <submittedName>
        <fullName evidence="2">Uncharacterized protein</fullName>
    </submittedName>
</protein>
<sequence length="44" mass="4826">MSRGKPGRQGFMLKSLYGAGRANNNAAGFINLKGPPRGQRHFHE</sequence>
<dbReference type="KEGG" id="hbe:BEI_0683"/>
<evidence type="ECO:0000313" key="3">
    <source>
        <dbReference type="Proteomes" id="UP000219993"/>
    </source>
</evidence>
<feature type="region of interest" description="Disordered" evidence="1">
    <location>
        <begin position="25"/>
        <end position="44"/>
    </location>
</feature>
<name>A0A291P478_9GAMM</name>
<evidence type="ECO:0000313" key="2">
    <source>
        <dbReference type="EMBL" id="ATJ81670.1"/>
    </source>
</evidence>
<evidence type="ECO:0000256" key="1">
    <source>
        <dbReference type="SAM" id="MobiDB-lite"/>
    </source>
</evidence>
<proteinExistence type="predicted"/>